<dbReference type="Gene3D" id="3.20.20.220">
    <property type="match status" value="1"/>
</dbReference>
<dbReference type="EMBL" id="BARV01026146">
    <property type="protein sequence ID" value="GAI37611.1"/>
    <property type="molecule type" value="Genomic_DNA"/>
</dbReference>
<comment type="caution">
    <text evidence="6">The sequence shown here is derived from an EMBL/GenBank/DDBJ whole genome shotgun (WGS) entry which is preliminary data.</text>
</comment>
<sequence length="96" mass="10607">LDKQVHILAGVIPIKSAGMARYMRDYVSGVSIPDEIVTRMEEAKTAKEEGVRIVLEIIEQLKEIPGVHGIHIMAVGWEDIVPEIVEKAGLLPRPVL</sequence>
<evidence type="ECO:0000256" key="4">
    <source>
        <dbReference type="ARBA" id="ARBA00022827"/>
    </source>
</evidence>
<reference evidence="6" key="1">
    <citation type="journal article" date="2014" name="Front. Microbiol.">
        <title>High frequency of phylogenetically diverse reductive dehalogenase-homologous genes in deep subseafloor sedimentary metagenomes.</title>
        <authorList>
            <person name="Kawai M."/>
            <person name="Futagami T."/>
            <person name="Toyoda A."/>
            <person name="Takaki Y."/>
            <person name="Nishi S."/>
            <person name="Hori S."/>
            <person name="Arai W."/>
            <person name="Tsubouchi T."/>
            <person name="Morono Y."/>
            <person name="Uchiyama I."/>
            <person name="Ito T."/>
            <person name="Fujiyama A."/>
            <person name="Inagaki F."/>
            <person name="Takami H."/>
        </authorList>
    </citation>
    <scope>NUCLEOTIDE SEQUENCE</scope>
    <source>
        <strain evidence="6">Expedition CK06-06</strain>
    </source>
</reference>
<dbReference type="GO" id="GO:0035999">
    <property type="term" value="P:tetrahydrofolate interconversion"/>
    <property type="evidence" value="ECO:0007669"/>
    <property type="project" value="UniProtKB-UniPathway"/>
</dbReference>
<accession>X1P576</accession>
<name>X1P576_9ZZZZ</name>
<evidence type="ECO:0000256" key="3">
    <source>
        <dbReference type="ARBA" id="ARBA00022630"/>
    </source>
</evidence>
<dbReference type="SUPFAM" id="SSF51730">
    <property type="entry name" value="FAD-linked oxidoreductase"/>
    <property type="match status" value="1"/>
</dbReference>
<evidence type="ECO:0000256" key="5">
    <source>
        <dbReference type="ARBA" id="ARBA00023002"/>
    </source>
</evidence>
<keyword evidence="4" id="KW-0274">FAD</keyword>
<proteinExistence type="predicted"/>
<dbReference type="AlphaFoldDB" id="X1P576"/>
<evidence type="ECO:0000256" key="2">
    <source>
        <dbReference type="ARBA" id="ARBA00004777"/>
    </source>
</evidence>
<dbReference type="InterPro" id="IPR003171">
    <property type="entry name" value="Mehydrof_redctse-like"/>
</dbReference>
<feature type="non-terminal residue" evidence="6">
    <location>
        <position position="1"/>
    </location>
</feature>
<dbReference type="Pfam" id="PF02219">
    <property type="entry name" value="MTHFR"/>
    <property type="match status" value="1"/>
</dbReference>
<comment type="pathway">
    <text evidence="2">One-carbon metabolism; tetrahydrofolate interconversion.</text>
</comment>
<comment type="cofactor">
    <cofactor evidence="1">
        <name>FAD</name>
        <dbReference type="ChEBI" id="CHEBI:57692"/>
    </cofactor>
</comment>
<dbReference type="GO" id="GO:0004489">
    <property type="term" value="F:methylenetetrahydrofolate reductase [NAD(P)H] activity"/>
    <property type="evidence" value="ECO:0007669"/>
    <property type="project" value="InterPro"/>
</dbReference>
<evidence type="ECO:0000256" key="1">
    <source>
        <dbReference type="ARBA" id="ARBA00001974"/>
    </source>
</evidence>
<dbReference type="InterPro" id="IPR029041">
    <property type="entry name" value="FAD-linked_oxidoreductase-like"/>
</dbReference>
<dbReference type="UniPathway" id="UPA00193"/>
<keyword evidence="5" id="KW-0560">Oxidoreductase</keyword>
<dbReference type="GO" id="GO:0006555">
    <property type="term" value="P:methionine metabolic process"/>
    <property type="evidence" value="ECO:0007669"/>
    <property type="project" value="InterPro"/>
</dbReference>
<protein>
    <submittedName>
        <fullName evidence="6">Uncharacterized protein</fullName>
    </submittedName>
</protein>
<gene>
    <name evidence="6" type="ORF">S06H3_42303</name>
</gene>
<organism evidence="6">
    <name type="scientific">marine sediment metagenome</name>
    <dbReference type="NCBI Taxonomy" id="412755"/>
    <lineage>
        <taxon>unclassified sequences</taxon>
        <taxon>metagenomes</taxon>
        <taxon>ecological metagenomes</taxon>
    </lineage>
</organism>
<keyword evidence="3" id="KW-0285">Flavoprotein</keyword>
<evidence type="ECO:0000313" key="6">
    <source>
        <dbReference type="EMBL" id="GAI37611.1"/>
    </source>
</evidence>